<keyword evidence="6" id="KW-0539">Nucleus</keyword>
<dbReference type="GO" id="GO:0006270">
    <property type="term" value="P:DNA replication initiation"/>
    <property type="evidence" value="ECO:0007669"/>
    <property type="project" value="TreeGrafter"/>
</dbReference>
<evidence type="ECO:0000313" key="12">
    <source>
        <dbReference type="Proteomes" id="UP001140510"/>
    </source>
</evidence>
<dbReference type="Pfam" id="PF21639">
    <property type="entry name" value="ORC5_lid"/>
    <property type="match status" value="1"/>
</dbReference>
<dbReference type="Proteomes" id="UP001140510">
    <property type="component" value="Unassembled WGS sequence"/>
</dbReference>
<dbReference type="OrthoDB" id="365981at2759"/>
<evidence type="ECO:0000259" key="10">
    <source>
        <dbReference type="Pfam" id="PF21639"/>
    </source>
</evidence>
<comment type="caution">
    <text evidence="11">The sequence shown here is derived from an EMBL/GenBank/DDBJ whole genome shotgun (WGS) entry which is preliminary data.</text>
</comment>
<evidence type="ECO:0000256" key="7">
    <source>
        <dbReference type="SAM" id="MobiDB-lite"/>
    </source>
</evidence>
<feature type="region of interest" description="Disordered" evidence="7">
    <location>
        <begin position="353"/>
        <end position="376"/>
    </location>
</feature>
<accession>A0A9W9D672</accession>
<dbReference type="InterPro" id="IPR027417">
    <property type="entry name" value="P-loop_NTPase"/>
</dbReference>
<feature type="domain" description="ORC5 lid" evidence="10">
    <location>
        <begin position="226"/>
        <end position="285"/>
    </location>
</feature>
<keyword evidence="12" id="KW-1185">Reference proteome</keyword>
<dbReference type="InterPro" id="IPR048866">
    <property type="entry name" value="ORC5_lid"/>
</dbReference>
<dbReference type="InterPro" id="IPR047088">
    <property type="entry name" value="ORC5_C"/>
</dbReference>
<dbReference type="SUPFAM" id="SSF52540">
    <property type="entry name" value="P-loop containing nucleoside triphosphate hydrolases"/>
    <property type="match status" value="1"/>
</dbReference>
<evidence type="ECO:0000256" key="4">
    <source>
        <dbReference type="ARBA" id="ARBA00022741"/>
    </source>
</evidence>
<protein>
    <recommendedName>
        <fullName evidence="13">Orc1-like AAA ATPase domain-containing protein</fullName>
    </recommendedName>
</protein>
<evidence type="ECO:0000259" key="9">
    <source>
        <dbReference type="Pfam" id="PF14630"/>
    </source>
</evidence>
<comment type="subcellular location">
    <subcellularLocation>
        <location evidence="1">Nucleus</location>
    </subcellularLocation>
</comment>
<keyword evidence="3" id="KW-0235">DNA replication</keyword>
<feature type="compositionally biased region" description="Basic residues" evidence="7">
    <location>
        <begin position="353"/>
        <end position="362"/>
    </location>
</feature>
<dbReference type="PANTHER" id="PTHR12705:SF0">
    <property type="entry name" value="ORIGIN RECOGNITION COMPLEX SUBUNIT 5"/>
    <property type="match status" value="1"/>
</dbReference>
<dbReference type="GO" id="GO:0005664">
    <property type="term" value="C:nuclear origin of replication recognition complex"/>
    <property type="evidence" value="ECO:0007669"/>
    <property type="project" value="TreeGrafter"/>
</dbReference>
<dbReference type="Pfam" id="PF13191">
    <property type="entry name" value="AAA_16"/>
    <property type="match status" value="1"/>
</dbReference>
<feature type="domain" description="Origin recognition complex subunit 5 C-terminal" evidence="9">
    <location>
        <begin position="323"/>
        <end position="469"/>
    </location>
</feature>
<gene>
    <name evidence="11" type="ORF">N0V91_006775</name>
</gene>
<dbReference type="GO" id="GO:0003688">
    <property type="term" value="F:DNA replication origin binding"/>
    <property type="evidence" value="ECO:0007669"/>
    <property type="project" value="TreeGrafter"/>
</dbReference>
<reference evidence="11" key="1">
    <citation type="submission" date="2022-10" db="EMBL/GenBank/DDBJ databases">
        <title>Tapping the CABI collections for fungal endophytes: first genome assemblies for Collariella, Neodidymelliopsis, Ascochyta clinopodiicola, Didymella pomorum, Didymosphaeria variabile, Neocosmospora piperis and Neocucurbitaria cava.</title>
        <authorList>
            <person name="Hill R."/>
        </authorList>
    </citation>
    <scope>NUCLEOTIDE SEQUENCE</scope>
    <source>
        <strain evidence="11">IMI 355091</strain>
    </source>
</reference>
<evidence type="ECO:0000256" key="6">
    <source>
        <dbReference type="ARBA" id="ARBA00023242"/>
    </source>
</evidence>
<comment type="similarity">
    <text evidence="2">Belongs to the ORC5 family.</text>
</comment>
<organism evidence="11 12">
    <name type="scientific">Didymella pomorum</name>
    <dbReference type="NCBI Taxonomy" id="749634"/>
    <lineage>
        <taxon>Eukaryota</taxon>
        <taxon>Fungi</taxon>
        <taxon>Dikarya</taxon>
        <taxon>Ascomycota</taxon>
        <taxon>Pezizomycotina</taxon>
        <taxon>Dothideomycetes</taxon>
        <taxon>Pleosporomycetidae</taxon>
        <taxon>Pleosporales</taxon>
        <taxon>Pleosporineae</taxon>
        <taxon>Didymellaceae</taxon>
        <taxon>Didymella</taxon>
    </lineage>
</organism>
<dbReference type="Gene3D" id="3.40.50.300">
    <property type="entry name" value="P-loop containing nucleotide triphosphate hydrolases"/>
    <property type="match status" value="1"/>
</dbReference>
<name>A0A9W9D672_9PLEO</name>
<keyword evidence="4" id="KW-0547">Nucleotide-binding</keyword>
<dbReference type="EMBL" id="JAPEVA010000055">
    <property type="protein sequence ID" value="KAJ4403029.1"/>
    <property type="molecule type" value="Genomic_DNA"/>
</dbReference>
<evidence type="ECO:0000259" key="8">
    <source>
        <dbReference type="Pfam" id="PF13191"/>
    </source>
</evidence>
<sequence>MLPDEIIAQLNGDFACREQQIQHLAALYTTHLPSPPFANVHGLTATGKSSILRAYFPLAQLPYAFINVRECITTRHLLERIVAASLDALEEVHDENIDRRLYARTENLSALCVNLQKMLEGRSKFVLVLDAIDKLREGGGTLIPALGRLGEATPNLALIVTTTLPIAPSLRHSSSIPYIAFPPYTRQQLLTILNKCPPKIFLAPPPAEKFLDYTPDLAVEDNAWLWSRFLGAVYDSLSKHTGRDLVSFRLTAMRLWRGFIDPIVKGEFGTRDFSRLMVNRRHLFQGEEAVLDRIISKPSQTSNGAIGETAMQKRKVPGIVQSLPFYTTHLLIAAYLASYNPARTDVTYFMKHTDKRKNKRRAPSAASLSATSKGGVKHRRIPRHLLTPSPFSLDRLFAIFRALLVDGVPQSADLYTSVATLTSLKLLIRTGLGGASDALEPGGRWRVGFGWEFVRGLGRSVGIEVGEYLVGGVD</sequence>
<dbReference type="AlphaFoldDB" id="A0A9W9D672"/>
<evidence type="ECO:0000256" key="5">
    <source>
        <dbReference type="ARBA" id="ARBA00022840"/>
    </source>
</evidence>
<evidence type="ECO:0000313" key="11">
    <source>
        <dbReference type="EMBL" id="KAJ4403029.1"/>
    </source>
</evidence>
<evidence type="ECO:0000256" key="3">
    <source>
        <dbReference type="ARBA" id="ARBA00022705"/>
    </source>
</evidence>
<dbReference type="Pfam" id="PF14630">
    <property type="entry name" value="ORC5_C"/>
    <property type="match status" value="1"/>
</dbReference>
<dbReference type="PANTHER" id="PTHR12705">
    <property type="entry name" value="ORIGIN RECOGNITION COMPLEX SUBUNIT 5"/>
    <property type="match status" value="1"/>
</dbReference>
<evidence type="ECO:0008006" key="13">
    <source>
        <dbReference type="Google" id="ProtNLM"/>
    </source>
</evidence>
<dbReference type="InterPro" id="IPR041664">
    <property type="entry name" value="AAA_16"/>
</dbReference>
<keyword evidence="5" id="KW-0067">ATP-binding</keyword>
<dbReference type="InterPro" id="IPR020796">
    <property type="entry name" value="ORC5"/>
</dbReference>
<proteinExistence type="inferred from homology"/>
<evidence type="ECO:0000256" key="1">
    <source>
        <dbReference type="ARBA" id="ARBA00004123"/>
    </source>
</evidence>
<feature type="domain" description="Orc1-like AAA ATPase" evidence="8">
    <location>
        <begin position="14"/>
        <end position="159"/>
    </location>
</feature>
<evidence type="ECO:0000256" key="2">
    <source>
        <dbReference type="ARBA" id="ARBA00006269"/>
    </source>
</evidence>